<evidence type="ECO:0000313" key="3">
    <source>
        <dbReference type="Proteomes" id="UP000199334"/>
    </source>
</evidence>
<dbReference type="InterPro" id="IPR007390">
    <property type="entry name" value="Spore_V_R"/>
</dbReference>
<keyword evidence="3" id="KW-1185">Reference proteome</keyword>
<dbReference type="Proteomes" id="UP000199334">
    <property type="component" value="Unassembled WGS sequence"/>
</dbReference>
<name>A0A1H0EWT4_9BACI</name>
<reference evidence="2 3" key="1">
    <citation type="submission" date="2016-10" db="EMBL/GenBank/DDBJ databases">
        <authorList>
            <person name="de Groot N.N."/>
        </authorList>
    </citation>
    <scope>NUCLEOTIDE SEQUENCE [LARGE SCALE GENOMIC DNA]</scope>
    <source>
        <strain evidence="2 3">CGMCC 1.3442</strain>
    </source>
</reference>
<dbReference type="Pfam" id="PF04293">
    <property type="entry name" value="SpoVR"/>
    <property type="match status" value="1"/>
</dbReference>
<sequence>MLTNDVFKIASSLGLSMSPYEIVCATPEEIAMLYAKGYHKRYMPQNVKMEKHVPEQIEVGSPHIIYLNRGNKPIENLYILAHSAGHLDFVYHNLFLINLRKPRLTHQLIEPLLDYTEQTFLDQFLGIMRKLSMATTLKNRYIAPITYFLKQRNWFDPWQFKLLKEIQYEADYFNAIQKTKLMNEGWAVYNQDKVLQELGLTVVEKLEIAQLEARLHFKPEEGLNYYSLGKALWEEVSEEDQMKVIREFEDTSFIKKYYTEAVHKKENISVVENHNVFKDYKEVKEQLLLYFKFQTLKIYIDQDVTDETGYLTLRYQNSPYQVDVQQIKKMKMELEQILKQAIYIKPFKSE</sequence>
<evidence type="ECO:0000313" key="2">
    <source>
        <dbReference type="EMBL" id="SDN86840.1"/>
    </source>
</evidence>
<dbReference type="PANTHER" id="PTHR30029:SF2">
    <property type="entry name" value="STAGE V SPORULATION PROTEIN R"/>
    <property type="match status" value="1"/>
</dbReference>
<gene>
    <name evidence="2" type="ORF">SAMN05216498_0096</name>
</gene>
<dbReference type="PANTHER" id="PTHR30029">
    <property type="entry name" value="STAGE V SPORULATION PROTEIN R"/>
    <property type="match status" value="1"/>
</dbReference>
<protein>
    <submittedName>
        <fullName evidence="2">SpoVR like protein</fullName>
    </submittedName>
</protein>
<evidence type="ECO:0000259" key="1">
    <source>
        <dbReference type="Pfam" id="PF04293"/>
    </source>
</evidence>
<feature type="domain" description="SpoVR protein-like N-terminal" evidence="1">
    <location>
        <begin position="145"/>
        <end position="272"/>
    </location>
</feature>
<dbReference type="RefSeq" id="WP_176753087.1">
    <property type="nucleotide sequence ID" value="NZ_BJVZ01000007.1"/>
</dbReference>
<dbReference type="EMBL" id="FNIG01000010">
    <property type="protein sequence ID" value="SDN86840.1"/>
    <property type="molecule type" value="Genomic_DNA"/>
</dbReference>
<organism evidence="2 3">
    <name type="scientific">Tenuibacillus multivorans</name>
    <dbReference type="NCBI Taxonomy" id="237069"/>
    <lineage>
        <taxon>Bacteria</taxon>
        <taxon>Bacillati</taxon>
        <taxon>Bacillota</taxon>
        <taxon>Bacilli</taxon>
        <taxon>Bacillales</taxon>
        <taxon>Bacillaceae</taxon>
        <taxon>Tenuibacillus</taxon>
    </lineage>
</organism>
<accession>A0A1H0EWT4</accession>
<dbReference type="STRING" id="237069.SAMN05216498_0096"/>
<dbReference type="InterPro" id="IPR056174">
    <property type="entry name" value="SpoVR_N"/>
</dbReference>
<proteinExistence type="predicted"/>
<dbReference type="AlphaFoldDB" id="A0A1H0EWT4"/>